<dbReference type="InterPro" id="IPR024909">
    <property type="entry name" value="Cys-tRNA/MSH_ligase"/>
</dbReference>
<dbReference type="InterPro" id="IPR032678">
    <property type="entry name" value="tRNA-synt_1_cat_dom"/>
</dbReference>
<evidence type="ECO:0000313" key="13">
    <source>
        <dbReference type="Proteomes" id="UP000516117"/>
    </source>
</evidence>
<name>A0A7H0H983_9ACTN</name>
<dbReference type="PANTHER" id="PTHR10890">
    <property type="entry name" value="CYSTEINYL-TRNA SYNTHETASE"/>
    <property type="match status" value="1"/>
</dbReference>
<evidence type="ECO:0000256" key="8">
    <source>
        <dbReference type="ARBA" id="ARBA00022840"/>
    </source>
</evidence>
<feature type="binding site" evidence="10">
    <location>
        <begin position="46"/>
        <end position="49"/>
    </location>
    <ligand>
        <name>L-cysteinyl-5'-AMP</name>
        <dbReference type="ChEBI" id="CHEBI:144924"/>
    </ligand>
</feature>
<dbReference type="GO" id="GO:0004817">
    <property type="term" value="F:cysteine-tRNA ligase activity"/>
    <property type="evidence" value="ECO:0007669"/>
    <property type="project" value="TreeGrafter"/>
</dbReference>
<keyword evidence="5 10" id="KW-0479">Metal-binding</keyword>
<dbReference type="PRINTS" id="PR00983">
    <property type="entry name" value="TRNASYNTHCYS"/>
</dbReference>
<evidence type="ECO:0000256" key="3">
    <source>
        <dbReference type="ARBA" id="ARBA00011245"/>
    </source>
</evidence>
<dbReference type="RefSeq" id="WP_187722197.1">
    <property type="nucleotide sequence ID" value="NZ_BAABBL010000012.1"/>
</dbReference>
<dbReference type="GO" id="GO:0005524">
    <property type="term" value="F:ATP binding"/>
    <property type="evidence" value="ECO:0007669"/>
    <property type="project" value="UniProtKB-KW"/>
</dbReference>
<feature type="binding site" evidence="10">
    <location>
        <begin position="84"/>
        <end position="86"/>
    </location>
    <ligand>
        <name>L-cysteinyl-5'-AMP</name>
        <dbReference type="ChEBI" id="CHEBI:144924"/>
    </ligand>
</feature>
<evidence type="ECO:0000256" key="9">
    <source>
        <dbReference type="ARBA" id="ARBA00048350"/>
    </source>
</evidence>
<dbReference type="PANTHER" id="PTHR10890:SF3">
    <property type="entry name" value="CYSTEINE--TRNA LIGASE, CYTOPLASMIC"/>
    <property type="match status" value="1"/>
</dbReference>
<protein>
    <recommendedName>
        <fullName evidence="10">L-cysteine:1D-myo-inositol 2-amino-2-deoxy-alpha-D-glucopyranoside ligase</fullName>
        <shortName evidence="10">L-Cys:GlcN-Ins ligase</shortName>
        <ecNumber evidence="10">6.3.1.13</ecNumber>
    </recommendedName>
    <alternativeName>
        <fullName evidence="10">Mycothiol ligase</fullName>
        <shortName evidence="10">MSH ligase</shortName>
    </alternativeName>
</protein>
<organism evidence="12 13">
    <name type="scientific">Tessaracoccus defluvii</name>
    <dbReference type="NCBI Taxonomy" id="1285901"/>
    <lineage>
        <taxon>Bacteria</taxon>
        <taxon>Bacillati</taxon>
        <taxon>Actinomycetota</taxon>
        <taxon>Actinomycetes</taxon>
        <taxon>Propionibacteriales</taxon>
        <taxon>Propionibacteriaceae</taxon>
        <taxon>Tessaracoccus</taxon>
    </lineage>
</organism>
<gene>
    <name evidence="10" type="primary">mshC</name>
    <name evidence="12" type="ORF">H9L22_07335</name>
</gene>
<sequence length="414" mass="45492">MYAWPPVDVPTVAPSADVPETLSVFDTARRELVEVAPGNDARMYVCGITPYDATHLGHANTYLTFDLVNRVWRDLGRSVNYTQNVTDVDDPLLERAAQTGQEWEELAEDQTELFRSDMRDLRVIPPDHFVGAVESIALVIELIEELLPSGLVYQVDDPEHPDWYFNTVAAPGYGTLSHLDEAEMIAQFRDKGGDPDRAGKRHPLDCLVWRFARPEEPSWTSSLGAGRPGWHIECTAIALRYLGSAFDIQGGGSDLIFPHHEMCAAEAIVASGQPLAEAYVHSGMVGLHGEKMSKSKGNLELVSRLRHAGADPMAIRLALLDNHYRDDWEWTPDLLERATHRLAAWRGALNNPTGLPAAGTIAELRRALRTDLDAPAALRAVDTWVAGSLAVDSDDTDAPVELAVALDALLGIRI</sequence>
<evidence type="ECO:0000256" key="7">
    <source>
        <dbReference type="ARBA" id="ARBA00022833"/>
    </source>
</evidence>
<dbReference type="Gene3D" id="3.40.50.620">
    <property type="entry name" value="HUPs"/>
    <property type="match status" value="1"/>
</dbReference>
<dbReference type="Proteomes" id="UP000516117">
    <property type="component" value="Chromosome"/>
</dbReference>
<dbReference type="NCBIfam" id="TIGR03447">
    <property type="entry name" value="mycothiol_MshC"/>
    <property type="match status" value="1"/>
</dbReference>
<comment type="function">
    <text evidence="1 10">Catalyzes the ATP-dependent condensation of GlcN-Ins and L-cysteine to form L-Cys-GlcN-Ins.</text>
</comment>
<feature type="binding site" evidence="10">
    <location>
        <begin position="252"/>
        <end position="254"/>
    </location>
    <ligand>
        <name>L-cysteinyl-5'-AMP</name>
        <dbReference type="ChEBI" id="CHEBI:144924"/>
    </ligand>
</feature>
<dbReference type="GO" id="GO:0008270">
    <property type="term" value="F:zinc ion binding"/>
    <property type="evidence" value="ECO:0007669"/>
    <property type="project" value="UniProtKB-UniRule"/>
</dbReference>
<keyword evidence="4 10" id="KW-0436">Ligase</keyword>
<feature type="short sequence motif" description="'HIGH' region" evidence="10">
    <location>
        <begin position="48"/>
        <end position="58"/>
    </location>
</feature>
<dbReference type="GO" id="GO:0035446">
    <property type="term" value="F:cysteine-glucosaminylinositol ligase activity"/>
    <property type="evidence" value="ECO:0007669"/>
    <property type="project" value="UniProtKB-UniRule"/>
</dbReference>
<dbReference type="GO" id="GO:0010125">
    <property type="term" value="P:mycothiol biosynthetic process"/>
    <property type="evidence" value="ECO:0007669"/>
    <property type="project" value="UniProtKB-UniRule"/>
</dbReference>
<feature type="domain" description="tRNA synthetases class I catalytic" evidence="11">
    <location>
        <begin position="38"/>
        <end position="339"/>
    </location>
</feature>
<comment type="caution">
    <text evidence="10">Lacks conserved residue(s) required for the propagation of feature annotation.</text>
</comment>
<feature type="binding site" evidence="10">
    <location>
        <position position="230"/>
    </location>
    <ligand>
        <name>L-cysteinyl-5'-AMP</name>
        <dbReference type="ChEBI" id="CHEBI:144924"/>
    </ligand>
</feature>
<feature type="binding site" evidence="10">
    <location>
        <position position="259"/>
    </location>
    <ligand>
        <name>Zn(2+)</name>
        <dbReference type="ChEBI" id="CHEBI:29105"/>
    </ligand>
</feature>
<evidence type="ECO:0000256" key="2">
    <source>
        <dbReference type="ARBA" id="ARBA00007723"/>
    </source>
</evidence>
<dbReference type="Pfam" id="PF01406">
    <property type="entry name" value="tRNA-synt_1e"/>
    <property type="match status" value="1"/>
</dbReference>
<dbReference type="GO" id="GO:0005829">
    <property type="term" value="C:cytosol"/>
    <property type="evidence" value="ECO:0007669"/>
    <property type="project" value="TreeGrafter"/>
</dbReference>
<proteinExistence type="inferred from homology"/>
<dbReference type="CDD" id="cd00672">
    <property type="entry name" value="CysRS_core"/>
    <property type="match status" value="1"/>
</dbReference>
<evidence type="ECO:0000259" key="11">
    <source>
        <dbReference type="Pfam" id="PF01406"/>
    </source>
</evidence>
<dbReference type="GO" id="GO:0006423">
    <property type="term" value="P:cysteinyl-tRNA aminoacylation"/>
    <property type="evidence" value="ECO:0007669"/>
    <property type="project" value="TreeGrafter"/>
</dbReference>
<evidence type="ECO:0000256" key="6">
    <source>
        <dbReference type="ARBA" id="ARBA00022741"/>
    </source>
</evidence>
<dbReference type="EMBL" id="CP060789">
    <property type="protein sequence ID" value="QNP57099.1"/>
    <property type="molecule type" value="Genomic_DNA"/>
</dbReference>
<dbReference type="KEGG" id="tdf:H9L22_07335"/>
<dbReference type="InterPro" id="IPR017812">
    <property type="entry name" value="Mycothiol_ligase_MshC"/>
</dbReference>
<keyword evidence="8 10" id="KW-0067">ATP-binding</keyword>
<feature type="binding site" evidence="10">
    <location>
        <position position="285"/>
    </location>
    <ligand>
        <name>L-cysteinyl-5'-AMP</name>
        <dbReference type="ChEBI" id="CHEBI:144924"/>
    </ligand>
</feature>
<dbReference type="InterPro" id="IPR014729">
    <property type="entry name" value="Rossmann-like_a/b/a_fold"/>
</dbReference>
<evidence type="ECO:0000256" key="10">
    <source>
        <dbReference type="HAMAP-Rule" id="MF_01697"/>
    </source>
</evidence>
<evidence type="ECO:0000256" key="5">
    <source>
        <dbReference type="ARBA" id="ARBA00022723"/>
    </source>
</evidence>
<keyword evidence="13" id="KW-1185">Reference proteome</keyword>
<accession>A0A7H0H983</accession>
<dbReference type="HAMAP" id="MF_01697">
    <property type="entry name" value="MshC"/>
    <property type="match status" value="1"/>
</dbReference>
<feature type="short sequence motif" description="'KMSKS' region" evidence="10">
    <location>
        <begin position="291"/>
        <end position="295"/>
    </location>
</feature>
<dbReference type="AlphaFoldDB" id="A0A7H0H983"/>
<feature type="binding site" evidence="10">
    <location>
        <position position="46"/>
    </location>
    <ligand>
        <name>Zn(2+)</name>
        <dbReference type="ChEBI" id="CHEBI:29105"/>
    </ligand>
</feature>
<dbReference type="EC" id="6.3.1.13" evidence="10"/>
<feature type="binding site" evidence="10">
    <location>
        <position position="234"/>
    </location>
    <ligand>
        <name>Zn(2+)</name>
        <dbReference type="ChEBI" id="CHEBI:29105"/>
    </ligand>
</feature>
<comment type="catalytic activity">
    <reaction evidence="9 10">
        <text>1D-myo-inositol 2-amino-2-deoxy-alpha-D-glucopyranoside + L-cysteine + ATP = 1D-myo-inositol 2-(L-cysteinylamino)-2-deoxy-alpha-D-glucopyranoside + AMP + diphosphate + H(+)</text>
        <dbReference type="Rhea" id="RHEA:26176"/>
        <dbReference type="ChEBI" id="CHEBI:15378"/>
        <dbReference type="ChEBI" id="CHEBI:30616"/>
        <dbReference type="ChEBI" id="CHEBI:33019"/>
        <dbReference type="ChEBI" id="CHEBI:35235"/>
        <dbReference type="ChEBI" id="CHEBI:58886"/>
        <dbReference type="ChEBI" id="CHEBI:58887"/>
        <dbReference type="ChEBI" id="CHEBI:456215"/>
        <dbReference type="EC" id="6.3.1.13"/>
    </reaction>
</comment>
<dbReference type="Gene3D" id="1.20.120.640">
    <property type="entry name" value="Anticodon-binding domain of a subclass of class I aminoacyl-tRNA synthetases"/>
    <property type="match status" value="1"/>
</dbReference>
<evidence type="ECO:0000313" key="12">
    <source>
        <dbReference type="EMBL" id="QNP57099.1"/>
    </source>
</evidence>
<keyword evidence="7 10" id="KW-0862">Zinc</keyword>
<comment type="similarity">
    <text evidence="2 10">Belongs to the class-I aminoacyl-tRNA synthetase family. MshC subfamily.</text>
</comment>
<reference evidence="12 13" key="1">
    <citation type="submission" date="2020-08" db="EMBL/GenBank/DDBJ databases">
        <title>Genome sequence of Tessaracoccus defluvii JCM 17540T.</title>
        <authorList>
            <person name="Hyun D.-W."/>
            <person name="Bae J.-W."/>
        </authorList>
    </citation>
    <scope>NUCLEOTIDE SEQUENCE [LARGE SCALE GENOMIC DNA]</scope>
    <source>
        <strain evidence="12 13">JCM 17540</strain>
    </source>
</reference>
<dbReference type="SUPFAM" id="SSF52374">
    <property type="entry name" value="Nucleotidylyl transferase"/>
    <property type="match status" value="1"/>
</dbReference>
<comment type="cofactor">
    <cofactor evidence="10">
        <name>Zn(2+)</name>
        <dbReference type="ChEBI" id="CHEBI:29105"/>
    </cofactor>
    <text evidence="10">Binds 1 zinc ion per subunit.</text>
</comment>
<evidence type="ECO:0000256" key="1">
    <source>
        <dbReference type="ARBA" id="ARBA00003679"/>
    </source>
</evidence>
<keyword evidence="6 10" id="KW-0547">Nucleotide-binding</keyword>
<evidence type="ECO:0000256" key="4">
    <source>
        <dbReference type="ARBA" id="ARBA00022598"/>
    </source>
</evidence>
<feature type="binding site" evidence="10">
    <location>
        <position position="61"/>
    </location>
    <ligand>
        <name>L-cysteinyl-5'-AMP</name>
        <dbReference type="ChEBI" id="CHEBI:144924"/>
    </ligand>
</feature>
<comment type="subunit">
    <text evidence="3 10">Monomer.</text>
</comment>